<dbReference type="SUPFAM" id="SSF56019">
    <property type="entry name" value="The spindle assembly checkpoint protein mad2"/>
    <property type="match status" value="1"/>
</dbReference>
<dbReference type="InterPro" id="IPR045091">
    <property type="entry name" value="Mad2-like"/>
</dbReference>
<protein>
    <recommendedName>
        <fullName evidence="1">HORMA domain-containing protein</fullName>
    </recommendedName>
</protein>
<name>A0A8K0D5G8_IGNLU</name>
<evidence type="ECO:0000259" key="1">
    <source>
        <dbReference type="PROSITE" id="PS50815"/>
    </source>
</evidence>
<feature type="domain" description="HORMA" evidence="1">
    <location>
        <begin position="7"/>
        <end position="197"/>
    </location>
</feature>
<dbReference type="Gene3D" id="3.30.900.10">
    <property type="entry name" value="HORMA domain"/>
    <property type="match status" value="1"/>
</dbReference>
<dbReference type="PANTHER" id="PTHR11842:SF10">
    <property type="entry name" value="MITOTIC SPINDLE ASSEMBLY CHECKPOINT PROTEIN MAD2B"/>
    <property type="match status" value="1"/>
</dbReference>
<dbReference type="PROSITE" id="PS50815">
    <property type="entry name" value="HORMA"/>
    <property type="match status" value="1"/>
</dbReference>
<keyword evidence="3" id="KW-1185">Reference proteome</keyword>
<dbReference type="PANTHER" id="PTHR11842">
    <property type="entry name" value="MITOTIC SPINDLE ASSEMBLY CHECKPOINT PROTEIN MAD2"/>
    <property type="match status" value="1"/>
</dbReference>
<comment type="caution">
    <text evidence="2">The sequence shown here is derived from an EMBL/GenBank/DDBJ whole genome shotgun (WGS) entry which is preliminary data.</text>
</comment>
<dbReference type="InterPro" id="IPR003511">
    <property type="entry name" value="HORMA_dom"/>
</dbReference>
<proteinExistence type="predicted"/>
<dbReference type="InterPro" id="IPR036570">
    <property type="entry name" value="HORMA_dom_sf"/>
</dbReference>
<dbReference type="Proteomes" id="UP000801492">
    <property type="component" value="Unassembled WGS sequence"/>
</dbReference>
<accession>A0A8K0D5G8</accession>
<reference evidence="2" key="1">
    <citation type="submission" date="2019-08" db="EMBL/GenBank/DDBJ databases">
        <title>The genome of the North American firefly Photinus pyralis.</title>
        <authorList>
            <consortium name="Photinus pyralis genome working group"/>
            <person name="Fallon T.R."/>
            <person name="Sander Lower S.E."/>
            <person name="Weng J.-K."/>
        </authorList>
    </citation>
    <scope>NUCLEOTIDE SEQUENCE</scope>
    <source>
        <strain evidence="2">TRF0915ILg1</strain>
        <tissue evidence="2">Whole body</tissue>
    </source>
</reference>
<dbReference type="Pfam" id="PF02301">
    <property type="entry name" value="HORMA"/>
    <property type="match status" value="1"/>
</dbReference>
<dbReference type="GO" id="GO:0016035">
    <property type="term" value="C:zeta DNA polymerase complex"/>
    <property type="evidence" value="ECO:0007669"/>
    <property type="project" value="TreeGrafter"/>
</dbReference>
<dbReference type="AlphaFoldDB" id="A0A8K0D5G8"/>
<dbReference type="EMBL" id="VTPC01004304">
    <property type="protein sequence ID" value="KAF2897321.1"/>
    <property type="molecule type" value="Genomic_DNA"/>
</dbReference>
<evidence type="ECO:0000313" key="2">
    <source>
        <dbReference type="EMBL" id="KAF2897321.1"/>
    </source>
</evidence>
<sequence length="205" mass="24007">MTAKEREAVIDLLCEFFEVALHNILYVRKLYPEGIFEKRKKYGVMVYQSIHPQVNEYITESLKAVKFHCKTNQLKQLFVSIVSSGGKLVHERFVFDILNLQNSFENDPVYLKLEQNMRDFCLKLHTSATYLQPLPEDATFRIMLHTTEYSNLSFTDEPAFLDFPWIYVNETKCKMTEFEIIPLHTLDTDSIVLQAYVEKNSSDSL</sequence>
<organism evidence="2 3">
    <name type="scientific">Ignelater luminosus</name>
    <name type="common">Cucubano</name>
    <name type="synonym">Pyrophorus luminosus</name>
    <dbReference type="NCBI Taxonomy" id="2038154"/>
    <lineage>
        <taxon>Eukaryota</taxon>
        <taxon>Metazoa</taxon>
        <taxon>Ecdysozoa</taxon>
        <taxon>Arthropoda</taxon>
        <taxon>Hexapoda</taxon>
        <taxon>Insecta</taxon>
        <taxon>Pterygota</taxon>
        <taxon>Neoptera</taxon>
        <taxon>Endopterygota</taxon>
        <taxon>Coleoptera</taxon>
        <taxon>Polyphaga</taxon>
        <taxon>Elateriformia</taxon>
        <taxon>Elateroidea</taxon>
        <taxon>Elateridae</taxon>
        <taxon>Agrypninae</taxon>
        <taxon>Pyrophorini</taxon>
        <taxon>Ignelater</taxon>
    </lineage>
</organism>
<gene>
    <name evidence="2" type="ORF">ILUMI_08854</name>
</gene>
<dbReference type="OrthoDB" id="21254at2759"/>
<evidence type="ECO:0000313" key="3">
    <source>
        <dbReference type="Proteomes" id="UP000801492"/>
    </source>
</evidence>